<dbReference type="Proteomes" id="UP000504630">
    <property type="component" value="Chromosome 9"/>
</dbReference>
<dbReference type="KEGG" id="cgob:115013724"/>
<organism evidence="2 3">
    <name type="scientific">Cottoperca gobio</name>
    <name type="common">Frogmouth</name>
    <name type="synonym">Aphritis gobio</name>
    <dbReference type="NCBI Taxonomy" id="56716"/>
    <lineage>
        <taxon>Eukaryota</taxon>
        <taxon>Metazoa</taxon>
        <taxon>Chordata</taxon>
        <taxon>Craniata</taxon>
        <taxon>Vertebrata</taxon>
        <taxon>Euteleostomi</taxon>
        <taxon>Actinopterygii</taxon>
        <taxon>Neopterygii</taxon>
        <taxon>Teleostei</taxon>
        <taxon>Neoteleostei</taxon>
        <taxon>Acanthomorphata</taxon>
        <taxon>Eupercaria</taxon>
        <taxon>Perciformes</taxon>
        <taxon>Notothenioidei</taxon>
        <taxon>Bovichtidae</taxon>
        <taxon>Cottoperca</taxon>
    </lineage>
</organism>
<dbReference type="RefSeq" id="XP_029296062.1">
    <property type="nucleotide sequence ID" value="XM_029440202.1"/>
</dbReference>
<name>A0A6J2QFL3_COTGO</name>
<feature type="compositionally biased region" description="Basic and acidic residues" evidence="1">
    <location>
        <begin position="10"/>
        <end position="34"/>
    </location>
</feature>
<gene>
    <name evidence="3" type="primary">LOC115013724</name>
</gene>
<evidence type="ECO:0000313" key="3">
    <source>
        <dbReference type="RefSeq" id="XP_029296062.1"/>
    </source>
</evidence>
<dbReference type="GeneID" id="115013724"/>
<dbReference type="AlphaFoldDB" id="A0A6J2QFL3"/>
<evidence type="ECO:0000256" key="1">
    <source>
        <dbReference type="SAM" id="MobiDB-lite"/>
    </source>
</evidence>
<evidence type="ECO:0000313" key="2">
    <source>
        <dbReference type="Proteomes" id="UP000504630"/>
    </source>
</evidence>
<protein>
    <submittedName>
        <fullName evidence="3">Uncharacterized protein LOC115013724 isoform X1</fullName>
    </submittedName>
</protein>
<feature type="region of interest" description="Disordered" evidence="1">
    <location>
        <begin position="1"/>
        <end position="68"/>
    </location>
</feature>
<accession>A0A6J2QFL3</accession>
<keyword evidence="2" id="KW-1185">Reference proteome</keyword>
<proteinExistence type="predicted"/>
<reference evidence="3" key="1">
    <citation type="submission" date="2025-08" db="UniProtKB">
        <authorList>
            <consortium name="RefSeq"/>
        </authorList>
    </citation>
    <scope>IDENTIFICATION</scope>
</reference>
<sequence>MRMTDIKSQSVKDSENSKCSDAHESDSDKDDNVKDNPGQEFWETKPQVSLAERTVQTSVGPQREMEPRQSISILSDGAGCCEPQDSEKKQLDKLYGSLAQGCVYPQDLNRRLRDPSIPNNLFHSAQVNTWTSCATMDQAVPCGLSLAAAVRTPETSGFSVGLQQHAPVQDLLSLSHFGGFLFYPYSSFPAASAEYLIPPVVHSWDYFTSPMMLSSVPALGGGGLRYFAPDLLMLAKTDQKTSVDEAEIDCNQDESQTG</sequence>
<dbReference type="InParanoid" id="A0A6J2QFL3"/>
<dbReference type="OrthoDB" id="8893759at2759"/>